<dbReference type="AlphaFoldDB" id="A0A0S8G2E9"/>
<accession>A0A0S8G2E9</accession>
<protein>
    <recommendedName>
        <fullName evidence="4">Zinc-finger domain-containing protein</fullName>
    </recommendedName>
</protein>
<organism evidence="2 3">
    <name type="scientific">candidate division WOR_3 bacterium SM23_60</name>
    <dbReference type="NCBI Taxonomy" id="1703780"/>
    <lineage>
        <taxon>Bacteria</taxon>
        <taxon>Bacteria division WOR-3</taxon>
    </lineage>
</organism>
<keyword evidence="1" id="KW-0472">Membrane</keyword>
<dbReference type="InterPro" id="IPR041916">
    <property type="entry name" value="Anti_sigma_zinc_sf"/>
</dbReference>
<gene>
    <name evidence="2" type="ORF">AMJ87_13720</name>
</gene>
<comment type="caution">
    <text evidence="2">The sequence shown here is derived from an EMBL/GenBank/DDBJ whole genome shotgun (WGS) entry which is preliminary data.</text>
</comment>
<evidence type="ECO:0000256" key="1">
    <source>
        <dbReference type="SAM" id="Phobius"/>
    </source>
</evidence>
<dbReference type="Gene3D" id="1.10.10.1320">
    <property type="entry name" value="Anti-sigma factor, zinc-finger domain"/>
    <property type="match status" value="1"/>
</dbReference>
<evidence type="ECO:0000313" key="3">
    <source>
        <dbReference type="Proteomes" id="UP000051096"/>
    </source>
</evidence>
<keyword evidence="1" id="KW-0812">Transmembrane</keyword>
<evidence type="ECO:0000313" key="2">
    <source>
        <dbReference type="EMBL" id="KPK67207.1"/>
    </source>
</evidence>
<dbReference type="EMBL" id="LJUO01000234">
    <property type="protein sequence ID" value="KPK67207.1"/>
    <property type="molecule type" value="Genomic_DNA"/>
</dbReference>
<feature type="transmembrane region" description="Helical" evidence="1">
    <location>
        <begin position="87"/>
        <end position="108"/>
    </location>
</feature>
<sequence length="146" mass="16927">MNCNEVIKHLNDFVLEELDQRTEIQVNEHCAQCNRCQKALTERYAVANLLRGSERFEPPSNLYGRVKRNVFVPRKEKPVFWGIPRSLVFAVAMFFIGVVVMRAVDVYIMSMQPAAKTDIRIEPLRLEHRSDTVEFYTAPAENLARI</sequence>
<evidence type="ECO:0008006" key="4">
    <source>
        <dbReference type="Google" id="ProtNLM"/>
    </source>
</evidence>
<keyword evidence="1" id="KW-1133">Transmembrane helix</keyword>
<reference evidence="2 3" key="1">
    <citation type="journal article" date="2015" name="Microbiome">
        <title>Genomic resolution of linkages in carbon, nitrogen, and sulfur cycling among widespread estuary sediment bacteria.</title>
        <authorList>
            <person name="Baker B.J."/>
            <person name="Lazar C.S."/>
            <person name="Teske A.P."/>
            <person name="Dick G.J."/>
        </authorList>
    </citation>
    <scope>NUCLEOTIDE SEQUENCE [LARGE SCALE GENOMIC DNA]</scope>
    <source>
        <strain evidence="2">SM23_60</strain>
    </source>
</reference>
<proteinExistence type="predicted"/>
<dbReference type="Proteomes" id="UP000051096">
    <property type="component" value="Unassembled WGS sequence"/>
</dbReference>
<name>A0A0S8G2E9_UNCW3</name>